<dbReference type="GO" id="GO:0031419">
    <property type="term" value="F:cobalamin binding"/>
    <property type="evidence" value="ECO:0007669"/>
    <property type="project" value="InterPro"/>
</dbReference>
<dbReference type="EMBL" id="APML01000019">
    <property type="protein sequence ID" value="ENH97575.1"/>
    <property type="molecule type" value="Genomic_DNA"/>
</dbReference>
<dbReference type="AlphaFoldDB" id="N4WTC7"/>
<dbReference type="STRING" id="1308866.J416_06173"/>
<dbReference type="eggNOG" id="COG5012">
    <property type="taxonomic scope" value="Bacteria"/>
</dbReference>
<comment type="caution">
    <text evidence="2">The sequence shown here is derived from an EMBL/GenBank/DDBJ whole genome shotgun (WGS) entry which is preliminary data.</text>
</comment>
<feature type="domain" description="B12-binding" evidence="1">
    <location>
        <begin position="91"/>
        <end position="220"/>
    </location>
</feature>
<accession>N4WTC7</accession>
<dbReference type="PATRIC" id="fig|1308866.3.peg.1249"/>
<organism evidence="2 3">
    <name type="scientific">Gracilibacillus halophilus YIM-C55.5</name>
    <dbReference type="NCBI Taxonomy" id="1308866"/>
    <lineage>
        <taxon>Bacteria</taxon>
        <taxon>Bacillati</taxon>
        <taxon>Bacillota</taxon>
        <taxon>Bacilli</taxon>
        <taxon>Bacillales</taxon>
        <taxon>Bacillaceae</taxon>
        <taxon>Gracilibacillus</taxon>
    </lineage>
</organism>
<gene>
    <name evidence="2" type="ORF">J416_06173</name>
</gene>
<sequence length="225" mass="26101">MHTIEEIQQEYIKHILTGQLHETDMFINHVLEEDFPVIDVYVAITCAMYEIGEMWNRNQISVADEHIATAISQFILTKMASTSLKHVSDHHKQVAIFSIETNQHYLGIQIVQNIFREFGYQTTFFGPDVPNQDILPALVNMQPHYIAFSITLASQVSYAQHLIHAIRNEPTLINSKIMIGGYVFHQDPLFIQMMDVDYFFWNAYDLYEWLDVKTNGQGELSCQKI</sequence>
<dbReference type="CDD" id="cd02065">
    <property type="entry name" value="B12-binding_like"/>
    <property type="match status" value="1"/>
</dbReference>
<dbReference type="Pfam" id="PF02310">
    <property type="entry name" value="B12-binding"/>
    <property type="match status" value="1"/>
</dbReference>
<dbReference type="InterPro" id="IPR003759">
    <property type="entry name" value="Cbl-bd_cap"/>
</dbReference>
<dbReference type="InterPro" id="IPR006158">
    <property type="entry name" value="Cobalamin-bd"/>
</dbReference>
<dbReference type="PROSITE" id="PS51332">
    <property type="entry name" value="B12_BINDING"/>
    <property type="match status" value="1"/>
</dbReference>
<dbReference type="Pfam" id="PF02607">
    <property type="entry name" value="B12-binding_2"/>
    <property type="match status" value="1"/>
</dbReference>
<dbReference type="GO" id="GO:0046872">
    <property type="term" value="F:metal ion binding"/>
    <property type="evidence" value="ECO:0007669"/>
    <property type="project" value="InterPro"/>
</dbReference>
<dbReference type="SUPFAM" id="SSF52242">
    <property type="entry name" value="Cobalamin (vitamin B12)-binding domain"/>
    <property type="match status" value="1"/>
</dbReference>
<dbReference type="Gene3D" id="3.40.50.280">
    <property type="entry name" value="Cobalamin-binding domain"/>
    <property type="match status" value="1"/>
</dbReference>
<evidence type="ECO:0000259" key="1">
    <source>
        <dbReference type="PROSITE" id="PS51332"/>
    </source>
</evidence>
<keyword evidence="3" id="KW-1185">Reference proteome</keyword>
<evidence type="ECO:0000313" key="2">
    <source>
        <dbReference type="EMBL" id="ENH97575.1"/>
    </source>
</evidence>
<evidence type="ECO:0000313" key="3">
    <source>
        <dbReference type="Proteomes" id="UP000012283"/>
    </source>
</evidence>
<reference evidence="2 3" key="1">
    <citation type="submission" date="2013-03" db="EMBL/GenBank/DDBJ databases">
        <title>Draft genome sequence of Gracibacillus halophilus YIM-C55.5, a moderately halophilic and thermophilic organism from the Xiaochaidamu salt lake.</title>
        <authorList>
            <person name="Sugumar T."/>
            <person name="Polireddy D.R."/>
            <person name="Antony A."/>
            <person name="Madhava Y.R."/>
            <person name="Sivakumar N."/>
        </authorList>
    </citation>
    <scope>NUCLEOTIDE SEQUENCE [LARGE SCALE GENOMIC DNA]</scope>
    <source>
        <strain evidence="2 3">YIM-C55.5</strain>
    </source>
</reference>
<dbReference type="InterPro" id="IPR036724">
    <property type="entry name" value="Cobalamin-bd_sf"/>
</dbReference>
<proteinExistence type="predicted"/>
<dbReference type="InterPro" id="IPR036594">
    <property type="entry name" value="Meth_synthase_dom"/>
</dbReference>
<dbReference type="OrthoDB" id="5756833at2"/>
<name>N4WTC7_9BACI</name>
<protein>
    <submittedName>
        <fullName evidence="2">Cobalamin B12-binding domain-containing protein</fullName>
    </submittedName>
</protein>
<dbReference type="Proteomes" id="UP000012283">
    <property type="component" value="Unassembled WGS sequence"/>
</dbReference>
<dbReference type="RefSeq" id="WP_003466674.1">
    <property type="nucleotide sequence ID" value="NZ_APML01000019.1"/>
</dbReference>
<dbReference type="Gene3D" id="1.10.1240.10">
    <property type="entry name" value="Methionine synthase domain"/>
    <property type="match status" value="1"/>
</dbReference>